<keyword evidence="1" id="KW-1185">Reference proteome</keyword>
<sequence length="226" mass="26115">TQEPGRITITLAGVHLTPNGVEWLRINTLLKPVTILLIKRKDEDSVLGDIYVKRGRFFKYSLNREIVRMGLGRIPDLTDRNHLDLFQSNAAYSRLVHNLILCEKYADKRGVGMWKSSDSSMRLPSSLKESYERFYSFWFYATDTMRSGLIPQFFCAFGAFLQKFSRFTLNAIQIGSTRMRMGVVLKNPVMKAANYSQEQMLFMLSSQTMTVQKEDTLPHLTLLRRP</sequence>
<dbReference type="WBParaSite" id="nRc.2.0.1.t46991-RA">
    <property type="protein sequence ID" value="nRc.2.0.1.t46991-RA"/>
    <property type="gene ID" value="nRc.2.0.1.g46991"/>
</dbReference>
<reference evidence="2" key="1">
    <citation type="submission" date="2022-11" db="UniProtKB">
        <authorList>
            <consortium name="WormBaseParasite"/>
        </authorList>
    </citation>
    <scope>IDENTIFICATION</scope>
</reference>
<accession>A0A915LB59</accession>
<dbReference type="GO" id="GO:0005615">
    <property type="term" value="C:extracellular space"/>
    <property type="evidence" value="ECO:0007669"/>
    <property type="project" value="TreeGrafter"/>
</dbReference>
<name>A0A915LB59_ROMCU</name>
<proteinExistence type="predicted"/>
<dbReference type="InterPro" id="IPR042421">
    <property type="entry name" value="C3orf33-like"/>
</dbReference>
<dbReference type="Gene3D" id="2.40.50.90">
    <property type="match status" value="1"/>
</dbReference>
<protein>
    <submittedName>
        <fullName evidence="2">TNase-like domain-containing protein</fullName>
    </submittedName>
</protein>
<organism evidence="1 2">
    <name type="scientific">Romanomermis culicivorax</name>
    <name type="common">Nematode worm</name>
    <dbReference type="NCBI Taxonomy" id="13658"/>
    <lineage>
        <taxon>Eukaryota</taxon>
        <taxon>Metazoa</taxon>
        <taxon>Ecdysozoa</taxon>
        <taxon>Nematoda</taxon>
        <taxon>Enoplea</taxon>
        <taxon>Dorylaimia</taxon>
        <taxon>Mermithida</taxon>
        <taxon>Mermithoidea</taxon>
        <taxon>Mermithidae</taxon>
        <taxon>Romanomermis</taxon>
    </lineage>
</organism>
<dbReference type="SUPFAM" id="SSF50199">
    <property type="entry name" value="Staphylococcal nuclease"/>
    <property type="match status" value="1"/>
</dbReference>
<evidence type="ECO:0000313" key="2">
    <source>
        <dbReference type="WBParaSite" id="nRc.2.0.1.t46991-RA"/>
    </source>
</evidence>
<dbReference type="PANTHER" id="PTHR28434">
    <property type="entry name" value="PROTEIN C3ORF33"/>
    <property type="match status" value="1"/>
</dbReference>
<evidence type="ECO:0000313" key="1">
    <source>
        <dbReference type="Proteomes" id="UP000887565"/>
    </source>
</evidence>
<dbReference type="Proteomes" id="UP000887565">
    <property type="component" value="Unplaced"/>
</dbReference>
<dbReference type="AlphaFoldDB" id="A0A915LB59"/>
<dbReference type="InterPro" id="IPR035437">
    <property type="entry name" value="SNase_OB-fold_sf"/>
</dbReference>
<dbReference type="PANTHER" id="PTHR28434:SF1">
    <property type="entry name" value="PROTEIN C3ORF33"/>
    <property type="match status" value="1"/>
</dbReference>